<accession>A0A2R6R3C4</accession>
<name>A0A2R6R3C4_ACTCC</name>
<dbReference type="EMBL" id="NKQK01000010">
    <property type="protein sequence ID" value="PSS19741.1"/>
    <property type="molecule type" value="Genomic_DNA"/>
</dbReference>
<dbReference type="Pfam" id="PF00201">
    <property type="entry name" value="UDPGT"/>
    <property type="match status" value="1"/>
</dbReference>
<organism evidence="6 7">
    <name type="scientific">Actinidia chinensis var. chinensis</name>
    <name type="common">Chinese soft-hair kiwi</name>
    <dbReference type="NCBI Taxonomy" id="1590841"/>
    <lineage>
        <taxon>Eukaryota</taxon>
        <taxon>Viridiplantae</taxon>
        <taxon>Streptophyta</taxon>
        <taxon>Embryophyta</taxon>
        <taxon>Tracheophyta</taxon>
        <taxon>Spermatophyta</taxon>
        <taxon>Magnoliopsida</taxon>
        <taxon>eudicotyledons</taxon>
        <taxon>Gunneridae</taxon>
        <taxon>Pentapetalae</taxon>
        <taxon>asterids</taxon>
        <taxon>Ericales</taxon>
        <taxon>Actinidiaceae</taxon>
        <taxon>Actinidia</taxon>
    </lineage>
</organism>
<dbReference type="InterPro" id="IPR035595">
    <property type="entry name" value="UDP_glycos_trans_CS"/>
</dbReference>
<evidence type="ECO:0000313" key="7">
    <source>
        <dbReference type="Proteomes" id="UP000241394"/>
    </source>
</evidence>
<keyword evidence="3" id="KW-0284">Flavonoid biosynthesis</keyword>
<dbReference type="GO" id="GO:0009813">
    <property type="term" value="P:flavonoid biosynthetic process"/>
    <property type="evidence" value="ECO:0007669"/>
    <property type="project" value="UniProtKB-KW"/>
</dbReference>
<dbReference type="Gene3D" id="3.40.50.2000">
    <property type="entry name" value="Glycogen Phosphorylase B"/>
    <property type="match status" value="2"/>
</dbReference>
<evidence type="ECO:0000256" key="4">
    <source>
        <dbReference type="RuleBase" id="RU003718"/>
    </source>
</evidence>
<dbReference type="InParanoid" id="A0A2R6R3C4"/>
<gene>
    <name evidence="6" type="ORF">CEY00_Acc11779</name>
</gene>
<dbReference type="OrthoDB" id="5835829at2759"/>
<keyword evidence="4" id="KW-0328">Glycosyltransferase</keyword>
<dbReference type="PANTHER" id="PTHR48047">
    <property type="entry name" value="GLYCOSYLTRANSFERASE"/>
    <property type="match status" value="1"/>
</dbReference>
<evidence type="ECO:0000256" key="1">
    <source>
        <dbReference type="ARBA" id="ARBA00009995"/>
    </source>
</evidence>
<dbReference type="Proteomes" id="UP000241394">
    <property type="component" value="Chromosome LG10"/>
</dbReference>
<dbReference type="PROSITE" id="PS00375">
    <property type="entry name" value="UDPGT"/>
    <property type="match status" value="1"/>
</dbReference>
<sequence length="489" mass="55151">MEKVDRKLNIFFLPHFSTSHLIPMVDTARLFVAHGGVAATIVTTPHNARLFQDSLDCDSESRGDIKVHTVKMPSAEVGLPQGIENIGQCSTPQMIGQLFKAIALLQKPIEQLIRENRPDCIVSDMFFPWSVEIAEEINAPRILFYPSNAFYHSVSHSLNLHAPHDKVQSDTETFLIPYLPDQIEMTRSQLQDHLKTKTLYGQLINMIKDTELRSYGIIFTSFQGLEPAYVDYFKKVRGIRSWHLGLPSHFIDRNKYRKEKNSVLTEQHGVLSWLETQKPNSVLYICFGSMIRFPDAQFSEIALALEASGHPFVWVVRKEGKAKENGVENWLPEGFEERVKENNSGMVIRGWAPQVQILNHPAIGGFVTHCGWNSVLESIVAGVPLITWPMFAEQFYNENLITRILKIGVEVGSGVWNPGFEITSPVVGSDKILKAVNRLMGGSGEAEEIRRRAKELAEMADRSVEEGGSTYTDLKALIEEITEVVFQKD</sequence>
<evidence type="ECO:0000313" key="6">
    <source>
        <dbReference type="EMBL" id="PSS19741.1"/>
    </source>
</evidence>
<dbReference type="CDD" id="cd03784">
    <property type="entry name" value="GT1_Gtf-like"/>
    <property type="match status" value="1"/>
</dbReference>
<dbReference type="SUPFAM" id="SSF53756">
    <property type="entry name" value="UDP-Glycosyltransferase/glycogen phosphorylase"/>
    <property type="match status" value="1"/>
</dbReference>
<keyword evidence="7" id="KW-1185">Reference proteome</keyword>
<dbReference type="Gramene" id="PSS19741">
    <property type="protein sequence ID" value="PSS19741"/>
    <property type="gene ID" value="CEY00_Acc11779"/>
</dbReference>
<protein>
    <recommendedName>
        <fullName evidence="5">Glycosyltransferase</fullName>
        <ecNumber evidence="5">2.4.1.-</ecNumber>
    </recommendedName>
</protein>
<dbReference type="InterPro" id="IPR002213">
    <property type="entry name" value="UDP_glucos_trans"/>
</dbReference>
<dbReference type="EC" id="2.4.1.-" evidence="5"/>
<dbReference type="FunFam" id="3.40.50.2000:FF:000047">
    <property type="entry name" value="Glycosyltransferase"/>
    <property type="match status" value="1"/>
</dbReference>
<evidence type="ECO:0000256" key="5">
    <source>
        <dbReference type="RuleBase" id="RU362057"/>
    </source>
</evidence>
<dbReference type="AlphaFoldDB" id="A0A2R6R3C4"/>
<dbReference type="PANTHER" id="PTHR48047:SF150">
    <property type="entry name" value="SOLANIDINE UDP-GLUCOSE GLUCOSYLTRANSFERASE 1"/>
    <property type="match status" value="1"/>
</dbReference>
<reference evidence="7" key="2">
    <citation type="journal article" date="2018" name="BMC Genomics">
        <title>A manually annotated Actinidia chinensis var. chinensis (kiwifruit) genome highlights the challenges associated with draft genomes and gene prediction in plants.</title>
        <authorList>
            <person name="Pilkington S.M."/>
            <person name="Crowhurst R."/>
            <person name="Hilario E."/>
            <person name="Nardozza S."/>
            <person name="Fraser L."/>
            <person name="Peng Y."/>
            <person name="Gunaseelan K."/>
            <person name="Simpson R."/>
            <person name="Tahir J."/>
            <person name="Deroles S.C."/>
            <person name="Templeton K."/>
            <person name="Luo Z."/>
            <person name="Davy M."/>
            <person name="Cheng C."/>
            <person name="McNeilage M."/>
            <person name="Scaglione D."/>
            <person name="Liu Y."/>
            <person name="Zhang Q."/>
            <person name="Datson P."/>
            <person name="De Silva N."/>
            <person name="Gardiner S.E."/>
            <person name="Bassett H."/>
            <person name="Chagne D."/>
            <person name="McCallum J."/>
            <person name="Dzierzon H."/>
            <person name="Deng C."/>
            <person name="Wang Y.Y."/>
            <person name="Barron L."/>
            <person name="Manako K."/>
            <person name="Bowen J."/>
            <person name="Foster T.M."/>
            <person name="Erridge Z.A."/>
            <person name="Tiffin H."/>
            <person name="Waite C.N."/>
            <person name="Davies K.M."/>
            <person name="Grierson E.P."/>
            <person name="Laing W.A."/>
            <person name="Kirk R."/>
            <person name="Chen X."/>
            <person name="Wood M."/>
            <person name="Montefiori M."/>
            <person name="Brummell D.A."/>
            <person name="Schwinn K.E."/>
            <person name="Catanach A."/>
            <person name="Fullerton C."/>
            <person name="Li D."/>
            <person name="Meiyalaghan S."/>
            <person name="Nieuwenhuizen N."/>
            <person name="Read N."/>
            <person name="Prakash R."/>
            <person name="Hunter D."/>
            <person name="Zhang H."/>
            <person name="McKenzie M."/>
            <person name="Knabel M."/>
            <person name="Harris A."/>
            <person name="Allan A.C."/>
            <person name="Gleave A."/>
            <person name="Chen A."/>
            <person name="Janssen B.J."/>
            <person name="Plunkett B."/>
            <person name="Ampomah-Dwamena C."/>
            <person name="Voogd C."/>
            <person name="Leif D."/>
            <person name="Lafferty D."/>
            <person name="Souleyre E.J.F."/>
            <person name="Varkonyi-Gasic E."/>
            <person name="Gambi F."/>
            <person name="Hanley J."/>
            <person name="Yao J.L."/>
            <person name="Cheung J."/>
            <person name="David K.M."/>
            <person name="Warren B."/>
            <person name="Marsh K."/>
            <person name="Snowden K.C."/>
            <person name="Lin-Wang K."/>
            <person name="Brian L."/>
            <person name="Martinez-Sanchez M."/>
            <person name="Wang M."/>
            <person name="Ileperuma N."/>
            <person name="Macnee N."/>
            <person name="Campin R."/>
            <person name="McAtee P."/>
            <person name="Drummond R.S.M."/>
            <person name="Espley R.V."/>
            <person name="Ireland H.S."/>
            <person name="Wu R."/>
            <person name="Atkinson R.G."/>
            <person name="Karunairetnam S."/>
            <person name="Bulley S."/>
            <person name="Chunkath S."/>
            <person name="Hanley Z."/>
            <person name="Storey R."/>
            <person name="Thrimawithana A.H."/>
            <person name="Thomson S."/>
            <person name="David C."/>
            <person name="Testolin R."/>
            <person name="Huang H."/>
            <person name="Hellens R.P."/>
            <person name="Schaffer R.J."/>
        </authorList>
    </citation>
    <scope>NUCLEOTIDE SEQUENCE [LARGE SCALE GENOMIC DNA]</scope>
    <source>
        <strain evidence="7">cv. Red5</strain>
    </source>
</reference>
<proteinExistence type="inferred from homology"/>
<evidence type="ECO:0000256" key="3">
    <source>
        <dbReference type="ARBA" id="ARBA00023241"/>
    </source>
</evidence>
<dbReference type="STRING" id="1590841.A0A2R6R3C4"/>
<keyword evidence="2 4" id="KW-0808">Transferase</keyword>
<reference evidence="6 7" key="1">
    <citation type="submission" date="2017-07" db="EMBL/GenBank/DDBJ databases">
        <title>An improved, manually edited Actinidia chinensis var. chinensis (kiwifruit) genome highlights the challenges associated with draft genomes and gene prediction in plants.</title>
        <authorList>
            <person name="Pilkington S."/>
            <person name="Crowhurst R."/>
            <person name="Hilario E."/>
            <person name="Nardozza S."/>
            <person name="Fraser L."/>
            <person name="Peng Y."/>
            <person name="Gunaseelan K."/>
            <person name="Simpson R."/>
            <person name="Tahir J."/>
            <person name="Deroles S."/>
            <person name="Templeton K."/>
            <person name="Luo Z."/>
            <person name="Davy M."/>
            <person name="Cheng C."/>
            <person name="Mcneilage M."/>
            <person name="Scaglione D."/>
            <person name="Liu Y."/>
            <person name="Zhang Q."/>
            <person name="Datson P."/>
            <person name="De Silva N."/>
            <person name="Gardiner S."/>
            <person name="Bassett H."/>
            <person name="Chagne D."/>
            <person name="Mccallum J."/>
            <person name="Dzierzon H."/>
            <person name="Deng C."/>
            <person name="Wang Y.-Y."/>
            <person name="Barron N."/>
            <person name="Manako K."/>
            <person name="Bowen J."/>
            <person name="Foster T."/>
            <person name="Erridge Z."/>
            <person name="Tiffin H."/>
            <person name="Waite C."/>
            <person name="Davies K."/>
            <person name="Grierson E."/>
            <person name="Laing W."/>
            <person name="Kirk R."/>
            <person name="Chen X."/>
            <person name="Wood M."/>
            <person name="Montefiori M."/>
            <person name="Brummell D."/>
            <person name="Schwinn K."/>
            <person name="Catanach A."/>
            <person name="Fullerton C."/>
            <person name="Li D."/>
            <person name="Meiyalaghan S."/>
            <person name="Nieuwenhuizen N."/>
            <person name="Read N."/>
            <person name="Prakash R."/>
            <person name="Hunter D."/>
            <person name="Zhang H."/>
            <person name="Mckenzie M."/>
            <person name="Knabel M."/>
            <person name="Harris A."/>
            <person name="Allan A."/>
            <person name="Chen A."/>
            <person name="Janssen B."/>
            <person name="Plunkett B."/>
            <person name="Dwamena C."/>
            <person name="Voogd C."/>
            <person name="Leif D."/>
            <person name="Lafferty D."/>
            <person name="Souleyre E."/>
            <person name="Varkonyi-Gasic E."/>
            <person name="Gambi F."/>
            <person name="Hanley J."/>
            <person name="Yao J.-L."/>
            <person name="Cheung J."/>
            <person name="David K."/>
            <person name="Warren B."/>
            <person name="Marsh K."/>
            <person name="Snowden K."/>
            <person name="Lin-Wang K."/>
            <person name="Brian L."/>
            <person name="Martinez-Sanchez M."/>
            <person name="Wang M."/>
            <person name="Ileperuma N."/>
            <person name="Macnee N."/>
            <person name="Campin R."/>
            <person name="Mcatee P."/>
            <person name="Drummond R."/>
            <person name="Espley R."/>
            <person name="Ireland H."/>
            <person name="Wu R."/>
            <person name="Atkinson R."/>
            <person name="Karunairetnam S."/>
            <person name="Bulley S."/>
            <person name="Chunkath S."/>
            <person name="Hanley Z."/>
            <person name="Storey R."/>
            <person name="Thrimawithana A."/>
            <person name="Thomson S."/>
            <person name="David C."/>
            <person name="Testolin R."/>
        </authorList>
    </citation>
    <scope>NUCLEOTIDE SEQUENCE [LARGE SCALE GENOMIC DNA]</scope>
    <source>
        <strain evidence="7">cv. Red5</strain>
        <tissue evidence="6">Young leaf</tissue>
    </source>
</reference>
<dbReference type="GO" id="GO:0035251">
    <property type="term" value="F:UDP-glucosyltransferase activity"/>
    <property type="evidence" value="ECO:0007669"/>
    <property type="project" value="TreeGrafter"/>
</dbReference>
<evidence type="ECO:0000256" key="2">
    <source>
        <dbReference type="ARBA" id="ARBA00022679"/>
    </source>
</evidence>
<comment type="similarity">
    <text evidence="1 4">Belongs to the UDP-glycosyltransferase family.</text>
</comment>
<comment type="caution">
    <text evidence="6">The sequence shown here is derived from an EMBL/GenBank/DDBJ whole genome shotgun (WGS) entry which is preliminary data.</text>
</comment>
<dbReference type="OMA" id="HLNPMVD"/>